<dbReference type="InterPro" id="IPR022081">
    <property type="entry name" value="DUF3631"/>
</dbReference>
<keyword evidence="3" id="KW-1185">Reference proteome</keyword>
<reference evidence="3" key="1">
    <citation type="submission" date="2015-09" db="EMBL/GenBank/DDBJ databases">
        <authorList>
            <person name="Rodrigo-Torres L."/>
            <person name="Arahal D.R."/>
        </authorList>
    </citation>
    <scope>NUCLEOTIDE SEQUENCE [LARGE SCALE GENOMIC DNA]</scope>
    <source>
        <strain evidence="3">CECT 4293</strain>
    </source>
</reference>
<protein>
    <recommendedName>
        <fullName evidence="1">DUF3631 domain-containing protein</fullName>
    </recommendedName>
</protein>
<evidence type="ECO:0000313" key="2">
    <source>
        <dbReference type="EMBL" id="CUH42060.1"/>
    </source>
</evidence>
<dbReference type="Proteomes" id="UP000050786">
    <property type="component" value="Unassembled WGS sequence"/>
</dbReference>
<dbReference type="EMBL" id="CYPS01000011">
    <property type="protein sequence ID" value="CUH42060.1"/>
    <property type="molecule type" value="Genomic_DNA"/>
</dbReference>
<evidence type="ECO:0000313" key="3">
    <source>
        <dbReference type="Proteomes" id="UP000050786"/>
    </source>
</evidence>
<organism evidence="2 3">
    <name type="scientific">Ruegeria atlantica</name>
    <dbReference type="NCBI Taxonomy" id="81569"/>
    <lineage>
        <taxon>Bacteria</taxon>
        <taxon>Pseudomonadati</taxon>
        <taxon>Pseudomonadota</taxon>
        <taxon>Alphaproteobacteria</taxon>
        <taxon>Rhodobacterales</taxon>
        <taxon>Roseobacteraceae</taxon>
        <taxon>Ruegeria</taxon>
    </lineage>
</organism>
<dbReference type="Pfam" id="PF12307">
    <property type="entry name" value="DUF3631"/>
    <property type="match status" value="1"/>
</dbReference>
<sequence>MEIDAEKHLNSGKAEQETDDDIVDYDLMVATFSRWIDQQPTDKPAPLNDITDRMHDMIVAGASDLVRDQVIDVVLLHWPRMKSTGLRTEWNNMRDSIDGAQSSSDQPSIEADAPTARPLVEILEPWETPVDPLELARDIRNQLTRHVVFDDPEIDPDVVTLWVLASCHMDAWYIFAKLLIKSPTKRCGKTTLMRAIRTCALRAFMTADPTKSTFFRIIDACAPTFILDEADRFFQGEHEIGGIINAGHTRDTALVPRTEQIDDEWVVTGFLVWCGQVFGGIGSKWISDTLADRSIIVHLTRKRPNQKARKLTARAFDDAEPLRRKLTRWANDTADIVAQAATDNPDPLDGRSDNDRATDNWTPLFHIAEQIRGDWPQRFSKAFAHYAMIGDGRDVDQTVQLLLDMEQLLDTPETQKAGIRNTSKLVAELNRIETSPWGEFRNGQGITAQAVARMLSDFGVQPKRIKHRGKAVRGYAPADITEALNPYRPADAEK</sequence>
<evidence type="ECO:0000259" key="1">
    <source>
        <dbReference type="Pfam" id="PF12307"/>
    </source>
</evidence>
<gene>
    <name evidence="2" type="ORF">RUM4293_00945</name>
</gene>
<dbReference type="AlphaFoldDB" id="A0A0N7LNC8"/>
<proteinExistence type="predicted"/>
<feature type="domain" description="DUF3631" evidence="1">
    <location>
        <begin position="298"/>
        <end position="487"/>
    </location>
</feature>
<dbReference type="RefSeq" id="WP_058272177.1">
    <property type="nucleotide sequence ID" value="NZ_CYPS01000011.1"/>
</dbReference>
<name>A0A0N7LNC8_9RHOB</name>
<accession>A0A0N7LNC8</accession>